<accession>A0A7Y7ZGX2</accession>
<dbReference type="RefSeq" id="WP_177011298.1">
    <property type="nucleotide sequence ID" value="NZ_JACARV010000119.1"/>
</dbReference>
<comment type="caution">
    <text evidence="1">The sequence shown here is derived from an EMBL/GenBank/DDBJ whole genome shotgun (WGS) entry which is preliminary data.</text>
</comment>
<dbReference type="EMBL" id="JACARV010000119">
    <property type="protein sequence ID" value="NWC84072.1"/>
    <property type="molecule type" value="Genomic_DNA"/>
</dbReference>
<gene>
    <name evidence="1" type="ORF">HX798_27865</name>
</gene>
<protein>
    <submittedName>
        <fullName evidence="1">Uncharacterized protein</fullName>
    </submittedName>
</protein>
<dbReference type="AlphaFoldDB" id="A0A7Y7ZGX2"/>
<evidence type="ECO:0000313" key="1">
    <source>
        <dbReference type="EMBL" id="NWC84072.1"/>
    </source>
</evidence>
<name>A0A7Y7ZGX2_PSEPU</name>
<evidence type="ECO:0000313" key="2">
    <source>
        <dbReference type="Proteomes" id="UP000542695"/>
    </source>
</evidence>
<dbReference type="Proteomes" id="UP000542695">
    <property type="component" value="Unassembled WGS sequence"/>
</dbReference>
<reference evidence="1 2" key="1">
    <citation type="submission" date="2020-04" db="EMBL/GenBank/DDBJ databases">
        <title>Molecular characterization of pseudomonads from Agaricus bisporus reveal novel blotch 2 pathogens in Western Europe.</title>
        <authorList>
            <person name="Taparia T."/>
            <person name="Krijger M."/>
            <person name="Haynes E."/>
            <person name="Elpinstone J.G."/>
            <person name="Noble R."/>
            <person name="Van Der Wolf J."/>
        </authorList>
    </citation>
    <scope>NUCLEOTIDE SEQUENCE [LARGE SCALE GENOMIC DNA]</scope>
    <source>
        <strain evidence="1 2">P7765</strain>
    </source>
</reference>
<proteinExistence type="predicted"/>
<sequence>MDNNTLAERMSHEGFSDTIIRIQTGSHRASVTQLQPALPSLDSVDFDSDKAAAAISLVMNYLELWGPADVEVGIDALISAHKKSTCEQYPFPLTLEESWIIARECRCQGSSAVLNLLFSSLNQDC</sequence>
<organism evidence="1 2">
    <name type="scientific">Pseudomonas putida</name>
    <name type="common">Arthrobacter siderocapsulatus</name>
    <dbReference type="NCBI Taxonomy" id="303"/>
    <lineage>
        <taxon>Bacteria</taxon>
        <taxon>Pseudomonadati</taxon>
        <taxon>Pseudomonadota</taxon>
        <taxon>Gammaproteobacteria</taxon>
        <taxon>Pseudomonadales</taxon>
        <taxon>Pseudomonadaceae</taxon>
        <taxon>Pseudomonas</taxon>
    </lineage>
</organism>